<dbReference type="Gene3D" id="3.90.79.10">
    <property type="entry name" value="Nucleoside Triphosphate Pyrophosphohydrolase"/>
    <property type="match status" value="1"/>
</dbReference>
<dbReference type="NCBIfam" id="NF001937">
    <property type="entry name" value="PRK00714.1-4"/>
    <property type="match status" value="1"/>
</dbReference>
<dbReference type="PANTHER" id="PTHR23114">
    <property type="entry name" value="M7GPPPN-MRNA HYDROLASE"/>
    <property type="match status" value="1"/>
</dbReference>
<comment type="similarity">
    <text evidence="3">Belongs to the Nudix hydrolase family. RppH subfamily.</text>
</comment>
<dbReference type="PROSITE" id="PS51462">
    <property type="entry name" value="NUDIX"/>
    <property type="match status" value="1"/>
</dbReference>
<dbReference type="CDD" id="cd03671">
    <property type="entry name" value="NUDIX_Ap4A_hydrolase_plant_like"/>
    <property type="match status" value="1"/>
</dbReference>
<dbReference type="InterPro" id="IPR020084">
    <property type="entry name" value="NUDIX_hydrolase_CS"/>
</dbReference>
<organism evidence="5 6">
    <name type="scientific">SAR86 cluster bacterium</name>
    <dbReference type="NCBI Taxonomy" id="2030880"/>
    <lineage>
        <taxon>Bacteria</taxon>
        <taxon>Pseudomonadati</taxon>
        <taxon>Pseudomonadota</taxon>
        <taxon>Gammaproteobacteria</taxon>
        <taxon>SAR86 cluster</taxon>
    </lineage>
</organism>
<dbReference type="EC" id="3.6.1.-" evidence="3"/>
<reference evidence="5 6" key="1">
    <citation type="journal article" date="2018" name="Microbiome">
        <title>Fine metagenomic profile of the Mediterranean stratified and mixed water columns revealed by assembly and recruitment.</title>
        <authorList>
            <person name="Haro-Moreno J.M."/>
            <person name="Lopez-Perez M."/>
            <person name="De La Torre J.R."/>
            <person name="Picazo A."/>
            <person name="Camacho A."/>
            <person name="Rodriguez-Valera F."/>
        </authorList>
    </citation>
    <scope>NUCLEOTIDE SEQUENCE [LARGE SCALE GENOMIC DNA]</scope>
    <source>
        <strain evidence="5">MED-G82</strain>
    </source>
</reference>
<evidence type="ECO:0000313" key="6">
    <source>
        <dbReference type="Proteomes" id="UP000253307"/>
    </source>
</evidence>
<dbReference type="GO" id="GO:0034353">
    <property type="term" value="F:mRNA 5'-diphosphatase activity"/>
    <property type="evidence" value="ECO:0007669"/>
    <property type="project" value="TreeGrafter"/>
</dbReference>
<dbReference type="EMBL" id="QOPE01000017">
    <property type="protein sequence ID" value="RCL41039.1"/>
    <property type="molecule type" value="Genomic_DNA"/>
</dbReference>
<comment type="caution">
    <text evidence="5">The sequence shown here is derived from an EMBL/GenBank/DDBJ whole genome shotgun (WGS) entry which is preliminary data.</text>
</comment>
<feature type="short sequence motif" description="Nudix box" evidence="3">
    <location>
        <begin position="54"/>
        <end position="75"/>
    </location>
</feature>
<dbReference type="Proteomes" id="UP000253307">
    <property type="component" value="Unassembled WGS sequence"/>
</dbReference>
<dbReference type="PANTHER" id="PTHR23114:SF17">
    <property type="entry name" value="M7GPPPN-MRNA HYDROLASE"/>
    <property type="match status" value="1"/>
</dbReference>
<dbReference type="InterPro" id="IPR015797">
    <property type="entry name" value="NUDIX_hydrolase-like_dom_sf"/>
</dbReference>
<sequence length="177" mass="21532">MVLSRSNITNFSSLIYKLNTTKYRKNVGLIIINDQGKVLLCRRKKSNSWQFPQGGIDKDETPKRAAYRELYEEVNIKRNEIKFISSTNFWATYELPDEYKKNKKNLRGFLGQKQKWYLFKLYKDADIHFNNDDDQEFDKYEWVSFWYPLKKIIFFKKDVYKKVLRFFSTYYSELNVN</sequence>
<dbReference type="InterPro" id="IPR000086">
    <property type="entry name" value="NUDIX_hydrolase_dom"/>
</dbReference>
<gene>
    <name evidence="3" type="primary">rppH</name>
    <name evidence="3" type="synonym">nudH</name>
    <name evidence="5" type="ORF">DBW96_02655</name>
</gene>
<protein>
    <recommendedName>
        <fullName evidence="3">RNA pyrophosphohydrolase</fullName>
        <ecNumber evidence="3">3.6.1.-</ecNumber>
    </recommendedName>
    <alternativeName>
        <fullName evidence="3">(Di)nucleoside polyphosphate hydrolase</fullName>
    </alternativeName>
</protein>
<keyword evidence="2 3" id="KW-0378">Hydrolase</keyword>
<evidence type="ECO:0000256" key="3">
    <source>
        <dbReference type="HAMAP-Rule" id="MF_00298"/>
    </source>
</evidence>
<dbReference type="Pfam" id="PF00293">
    <property type="entry name" value="NUDIX"/>
    <property type="match status" value="1"/>
</dbReference>
<dbReference type="GO" id="GO:0006402">
    <property type="term" value="P:mRNA catabolic process"/>
    <property type="evidence" value="ECO:0007669"/>
    <property type="project" value="TreeGrafter"/>
</dbReference>
<evidence type="ECO:0000259" key="4">
    <source>
        <dbReference type="PROSITE" id="PS51462"/>
    </source>
</evidence>
<evidence type="ECO:0000313" key="5">
    <source>
        <dbReference type="EMBL" id="RCL41039.1"/>
    </source>
</evidence>
<accession>A0A368BUN1</accession>
<evidence type="ECO:0000256" key="1">
    <source>
        <dbReference type="ARBA" id="ARBA00001946"/>
    </source>
</evidence>
<dbReference type="InterPro" id="IPR022927">
    <property type="entry name" value="RppH"/>
</dbReference>
<comment type="function">
    <text evidence="3">Accelerates the degradation of transcripts by removing pyrophosphate from the 5'-end of triphosphorylated RNA, leading to a more labile monophosphorylated state that can stimulate subsequent ribonuclease cleavage.</text>
</comment>
<dbReference type="GO" id="GO:0005737">
    <property type="term" value="C:cytoplasm"/>
    <property type="evidence" value="ECO:0007669"/>
    <property type="project" value="TreeGrafter"/>
</dbReference>
<dbReference type="NCBIfam" id="NF001938">
    <property type="entry name" value="PRK00714.1-5"/>
    <property type="match status" value="1"/>
</dbReference>
<comment type="cofactor">
    <cofactor evidence="1">
        <name>Mg(2+)</name>
        <dbReference type="ChEBI" id="CHEBI:18420"/>
    </cofactor>
</comment>
<dbReference type="SUPFAM" id="SSF55811">
    <property type="entry name" value="Nudix"/>
    <property type="match status" value="1"/>
</dbReference>
<evidence type="ECO:0000256" key="2">
    <source>
        <dbReference type="ARBA" id="ARBA00022801"/>
    </source>
</evidence>
<dbReference type="PROSITE" id="PS00893">
    <property type="entry name" value="NUDIX_BOX"/>
    <property type="match status" value="1"/>
</dbReference>
<comment type="cofactor">
    <cofactor evidence="3">
        <name>a divalent metal cation</name>
        <dbReference type="ChEBI" id="CHEBI:60240"/>
    </cofactor>
</comment>
<dbReference type="HAMAP" id="MF_00298">
    <property type="entry name" value="Nudix_RppH"/>
    <property type="match status" value="1"/>
</dbReference>
<dbReference type="AlphaFoldDB" id="A0A368BUN1"/>
<feature type="domain" description="Nudix hydrolase" evidence="4">
    <location>
        <begin position="22"/>
        <end position="165"/>
    </location>
</feature>
<proteinExistence type="inferred from homology"/>
<name>A0A368BUN1_9GAMM</name>